<dbReference type="SUPFAM" id="SSF52540">
    <property type="entry name" value="P-loop containing nucleoside triphosphate hydrolases"/>
    <property type="match status" value="2"/>
</dbReference>
<keyword evidence="10 12" id="KW-0472">Membrane</keyword>
<dbReference type="EMBL" id="VJMH01005427">
    <property type="protein sequence ID" value="KAF0696136.1"/>
    <property type="molecule type" value="Genomic_DNA"/>
</dbReference>
<feature type="transmembrane region" description="Helical" evidence="12">
    <location>
        <begin position="687"/>
        <end position="720"/>
    </location>
</feature>
<sequence>MERTPLLKKSQSLGDSCPERKGCLSQMLFTWMNPLMELGNKRPLEMDDLFRLNPELRADAASARFEKHWALELEKTCPSLPYALFCAFGGKFLAAGLLRLIRDTLQFIGPYVIQRVIAYLLTPEAPPMEGAICTLLIFVGGILQSFCFRNYMYLVFETGLLCRTALVTAVYQKALRLSSTARSKRSSGEITNLLSIDAQRLQDLTADLHAVWYAPFLIIVACTLLYFELGIAAVAAVGVVFFFAPISLCISRVMRSLQTSLMAVKDDRVKLIFEVLSGIKVVKLQAWEDSMKNRVVAARRSELSRLKAYLMARTASASLFSGVPALVTAAIFACFVLLGRTLSTSAALTSVSLIAIMRYPLFVLPSVVNAIVEASVSCARIQSFLLDSERTPVGPGELTSPGLILRGAAFSWTFEDGDALTDVSLAMHDTGLCAVVGAVGSGKSTLLAGLLGDVACTQGSVALRGNVAYVAQQPFIQNATVRDNICFGLPYEYGRYTATVRACCLEQDMKTLPAGDLTEIGEKGVNLSGGQRARVALARAVYQDADVYLLDDILAAVDAHVGATIFADCIRTLLAGKLVVLVTHSLAILPQCDSVLVLAQGRVVDHGSYETLVYRKDGALAGMVAAAEASDASTGPSSIDDEDSIEDFGTSPTQQLRRTPSSEVLETSGSLMTDEDRSTGDVPWSVFAVWISSCGGVLPAAGVLFVFALTQAINIAATLWLGAWADTDATLTPPARRTQLYVFLGLNVGYALLVFVRVQLMYVAGLRGSRRLFDAVLTRVLRAPMRFFDTTPLGRVVNRLSKDVYTVDEDIPSAWANVLITVFGVGATLATIVVVTPWFAAALIPLMLFYYHSQRYFIKTSRELQRLDSVSRSPIVALAAETLDGLPTIRAFAVEPTFVRRHEFLVDRNQRAYYLNFSANCWLGLRLEFTGAMVASLATLCIVLQHDSATPVFAALAGVSLSYAFSVTPALNMSVRYLSQLQTQMVSVERLHTYTSMPTEAALRTTSCPRDWPSDGAITFEQVDLRYRLGLPRVLRQLTCAIRGREKIGVVGRTGAGKSSLVVALLRLAEIHGGRITLDGVDIATLGLHDLREQFAVIPQDPVLFSGSVRSNLDPFGAFDDAALFAALRRVRLETSLDDTVDERGLNWSVGERQLLCIARALLRRSKVILMDEATASIDADTDRLVQRSIRQVFSDCTCLTIAHRLHTIMDSDRILVMDRGAAVEFDTPHNLLKQRGGIFTALVAAHSNASSSKKE</sequence>
<feature type="transmembrane region" description="Helical" evidence="12">
    <location>
        <begin position="79"/>
        <end position="98"/>
    </location>
</feature>
<dbReference type="GO" id="GO:0005524">
    <property type="term" value="F:ATP binding"/>
    <property type="evidence" value="ECO:0007669"/>
    <property type="project" value="UniProtKB-KW"/>
</dbReference>
<evidence type="ECO:0000256" key="8">
    <source>
        <dbReference type="ARBA" id="ARBA00022840"/>
    </source>
</evidence>
<keyword evidence="8" id="KW-0067">ATP-binding</keyword>
<dbReference type="Pfam" id="PF00005">
    <property type="entry name" value="ABC_tran"/>
    <property type="match status" value="2"/>
</dbReference>
<dbReference type="EMBL" id="CAADRA010005448">
    <property type="protein sequence ID" value="VFT89926.1"/>
    <property type="molecule type" value="Genomic_DNA"/>
</dbReference>
<protein>
    <submittedName>
        <fullName evidence="16">Aste57867_13082 protein</fullName>
    </submittedName>
</protein>
<evidence type="ECO:0000256" key="3">
    <source>
        <dbReference type="ARBA" id="ARBA00022448"/>
    </source>
</evidence>
<evidence type="ECO:0000256" key="11">
    <source>
        <dbReference type="SAM" id="MobiDB-lite"/>
    </source>
</evidence>
<reference evidence="16 17" key="1">
    <citation type="submission" date="2019-03" db="EMBL/GenBank/DDBJ databases">
        <authorList>
            <person name="Gaulin E."/>
            <person name="Dumas B."/>
        </authorList>
    </citation>
    <scope>NUCLEOTIDE SEQUENCE [LARGE SCALE GENOMIC DNA]</scope>
    <source>
        <strain evidence="16">CBS 568.67</strain>
    </source>
</reference>
<feature type="transmembrane region" description="Helical" evidence="12">
    <location>
        <begin position="233"/>
        <end position="253"/>
    </location>
</feature>
<evidence type="ECO:0000313" key="17">
    <source>
        <dbReference type="Proteomes" id="UP000332933"/>
    </source>
</evidence>
<feature type="transmembrane region" description="Helical" evidence="12">
    <location>
        <begin position="210"/>
        <end position="227"/>
    </location>
</feature>
<feature type="transmembrane region" description="Helical" evidence="12">
    <location>
        <begin position="818"/>
        <end position="851"/>
    </location>
</feature>
<feature type="compositionally biased region" description="Polar residues" evidence="11">
    <location>
        <begin position="650"/>
        <end position="671"/>
    </location>
</feature>
<evidence type="ECO:0000256" key="7">
    <source>
        <dbReference type="ARBA" id="ARBA00022741"/>
    </source>
</evidence>
<dbReference type="InterPro" id="IPR017871">
    <property type="entry name" value="ABC_transporter-like_CS"/>
</dbReference>
<evidence type="ECO:0000313" key="16">
    <source>
        <dbReference type="EMBL" id="VFT89926.1"/>
    </source>
</evidence>
<evidence type="ECO:0000256" key="6">
    <source>
        <dbReference type="ARBA" id="ARBA00022737"/>
    </source>
</evidence>
<dbReference type="AlphaFoldDB" id="A0A485KXJ4"/>
<dbReference type="SMART" id="SM00382">
    <property type="entry name" value="AAA"/>
    <property type="match status" value="2"/>
</dbReference>
<evidence type="ECO:0000256" key="9">
    <source>
        <dbReference type="ARBA" id="ARBA00022989"/>
    </source>
</evidence>
<evidence type="ECO:0000256" key="4">
    <source>
        <dbReference type="ARBA" id="ARBA00022554"/>
    </source>
</evidence>
<dbReference type="Proteomes" id="UP000332933">
    <property type="component" value="Unassembled WGS sequence"/>
</dbReference>
<evidence type="ECO:0000256" key="1">
    <source>
        <dbReference type="ARBA" id="ARBA00004128"/>
    </source>
</evidence>
<dbReference type="GO" id="GO:0016887">
    <property type="term" value="F:ATP hydrolysis activity"/>
    <property type="evidence" value="ECO:0007669"/>
    <property type="project" value="InterPro"/>
</dbReference>
<dbReference type="CDD" id="cd18603">
    <property type="entry name" value="ABC_6TM_MRP1_2_3_6_D2_like"/>
    <property type="match status" value="1"/>
</dbReference>
<reference evidence="15" key="2">
    <citation type="submission" date="2019-06" db="EMBL/GenBank/DDBJ databases">
        <title>Genomics analysis of Aphanomyces spp. identifies a new class of oomycete effector associated with host adaptation.</title>
        <authorList>
            <person name="Gaulin E."/>
        </authorList>
    </citation>
    <scope>NUCLEOTIDE SEQUENCE</scope>
    <source>
        <strain evidence="15">CBS 578.67</strain>
    </source>
</reference>
<keyword evidence="4" id="KW-0926">Vacuole</keyword>
<keyword evidence="17" id="KW-1185">Reference proteome</keyword>
<dbReference type="InterPro" id="IPR003593">
    <property type="entry name" value="AAA+_ATPase"/>
</dbReference>
<feature type="domain" description="ABC transmembrane type-1" evidence="14">
    <location>
        <begin position="701"/>
        <end position="983"/>
    </location>
</feature>
<evidence type="ECO:0000259" key="13">
    <source>
        <dbReference type="PROSITE" id="PS50893"/>
    </source>
</evidence>
<keyword evidence="5 12" id="KW-0812">Transmembrane</keyword>
<dbReference type="PROSITE" id="PS50929">
    <property type="entry name" value="ABC_TM1F"/>
    <property type="match status" value="2"/>
</dbReference>
<dbReference type="CDD" id="cd03244">
    <property type="entry name" value="ABCC_MRP_domain2"/>
    <property type="match status" value="1"/>
</dbReference>
<dbReference type="GO" id="GO:0140359">
    <property type="term" value="F:ABC-type transporter activity"/>
    <property type="evidence" value="ECO:0007669"/>
    <property type="project" value="InterPro"/>
</dbReference>
<dbReference type="PROSITE" id="PS50893">
    <property type="entry name" value="ABC_TRANSPORTER_2"/>
    <property type="match status" value="2"/>
</dbReference>
<dbReference type="GO" id="GO:0005774">
    <property type="term" value="C:vacuolar membrane"/>
    <property type="evidence" value="ECO:0007669"/>
    <property type="project" value="UniProtKB-SubCell"/>
</dbReference>
<evidence type="ECO:0000313" key="15">
    <source>
        <dbReference type="EMBL" id="KAF0696136.1"/>
    </source>
</evidence>
<feature type="transmembrane region" description="Helical" evidence="12">
    <location>
        <begin position="740"/>
        <end position="763"/>
    </location>
</feature>
<dbReference type="InterPro" id="IPR011527">
    <property type="entry name" value="ABC1_TM_dom"/>
</dbReference>
<dbReference type="CDD" id="cd03250">
    <property type="entry name" value="ABCC_MRP_domain1"/>
    <property type="match status" value="1"/>
</dbReference>
<dbReference type="InterPro" id="IPR036640">
    <property type="entry name" value="ABC1_TM_sf"/>
</dbReference>
<dbReference type="InterPro" id="IPR044746">
    <property type="entry name" value="ABCC_6TM_D1"/>
</dbReference>
<feature type="transmembrane region" description="Helical" evidence="12">
    <location>
        <begin position="128"/>
        <end position="148"/>
    </location>
</feature>
<dbReference type="GO" id="GO:0000323">
    <property type="term" value="C:lytic vacuole"/>
    <property type="evidence" value="ECO:0007669"/>
    <property type="project" value="UniProtKB-ARBA"/>
</dbReference>
<dbReference type="PROSITE" id="PS00211">
    <property type="entry name" value="ABC_TRANSPORTER_1"/>
    <property type="match status" value="1"/>
</dbReference>
<evidence type="ECO:0000259" key="14">
    <source>
        <dbReference type="PROSITE" id="PS50929"/>
    </source>
</evidence>
<keyword evidence="3" id="KW-0813">Transport</keyword>
<name>A0A485KXJ4_9STRA</name>
<dbReference type="PANTHER" id="PTHR24223:SF443">
    <property type="entry name" value="MULTIDRUG-RESISTANCE LIKE PROTEIN 1, ISOFORM I"/>
    <property type="match status" value="1"/>
</dbReference>
<evidence type="ECO:0000256" key="12">
    <source>
        <dbReference type="SAM" id="Phobius"/>
    </source>
</evidence>
<dbReference type="InterPro" id="IPR050173">
    <property type="entry name" value="ABC_transporter_C-like"/>
</dbReference>
<dbReference type="Pfam" id="PF00664">
    <property type="entry name" value="ABC_membrane"/>
    <property type="match status" value="2"/>
</dbReference>
<feature type="transmembrane region" description="Helical" evidence="12">
    <location>
        <begin position="350"/>
        <end position="372"/>
    </location>
</feature>
<dbReference type="FunFam" id="3.40.50.300:FF:000997">
    <property type="entry name" value="Multidrug resistance-associated protein 1"/>
    <property type="match status" value="1"/>
</dbReference>
<dbReference type="OrthoDB" id="6500128at2759"/>
<dbReference type="CDD" id="cd18579">
    <property type="entry name" value="ABC_6TM_ABCC_D1"/>
    <property type="match status" value="1"/>
</dbReference>
<gene>
    <name evidence="16" type="primary">Aste57867_13082</name>
    <name evidence="15" type="ORF">As57867_013034</name>
    <name evidence="16" type="ORF">ASTE57867_13082</name>
</gene>
<feature type="transmembrane region" description="Helical" evidence="12">
    <location>
        <begin position="315"/>
        <end position="338"/>
    </location>
</feature>
<dbReference type="InterPro" id="IPR003439">
    <property type="entry name" value="ABC_transporter-like_ATP-bd"/>
</dbReference>
<dbReference type="FunFam" id="1.20.1560.10:FF:000020">
    <property type="entry name" value="ABC metal ion transporter"/>
    <property type="match status" value="1"/>
</dbReference>
<comment type="subcellular location">
    <subcellularLocation>
        <location evidence="1">Vacuole membrane</location>
        <topology evidence="1">Multi-pass membrane protein</topology>
    </subcellularLocation>
</comment>
<keyword evidence="9 12" id="KW-1133">Transmembrane helix</keyword>
<feature type="domain" description="ABC transmembrane type-1" evidence="14">
    <location>
        <begin position="93"/>
        <end position="373"/>
    </location>
</feature>
<dbReference type="Gene3D" id="1.20.1560.10">
    <property type="entry name" value="ABC transporter type 1, transmembrane domain"/>
    <property type="match status" value="2"/>
</dbReference>
<organism evidence="16 17">
    <name type="scientific">Aphanomyces stellatus</name>
    <dbReference type="NCBI Taxonomy" id="120398"/>
    <lineage>
        <taxon>Eukaryota</taxon>
        <taxon>Sar</taxon>
        <taxon>Stramenopiles</taxon>
        <taxon>Oomycota</taxon>
        <taxon>Saprolegniomycetes</taxon>
        <taxon>Saprolegniales</taxon>
        <taxon>Verrucalvaceae</taxon>
        <taxon>Aphanomyces</taxon>
    </lineage>
</organism>
<keyword evidence="6" id="KW-0677">Repeat</keyword>
<accession>A0A485KXJ4</accession>
<dbReference type="FunFam" id="3.40.50.300:FF:000610">
    <property type="entry name" value="Multidrug resistance-associated ABC transporter"/>
    <property type="match status" value="1"/>
</dbReference>
<feature type="domain" description="ABC transporter" evidence="13">
    <location>
        <begin position="405"/>
        <end position="625"/>
    </location>
</feature>
<keyword evidence="7" id="KW-0547">Nucleotide-binding</keyword>
<dbReference type="FunFam" id="1.20.1560.10:FF:000063">
    <property type="entry name" value="Multidrug resistance protein ABC transporter"/>
    <property type="match status" value="1"/>
</dbReference>
<feature type="region of interest" description="Disordered" evidence="11">
    <location>
        <begin position="631"/>
        <end position="678"/>
    </location>
</feature>
<proteinExistence type="inferred from homology"/>
<feature type="domain" description="ABC transporter" evidence="13">
    <location>
        <begin position="1020"/>
        <end position="1245"/>
    </location>
</feature>
<dbReference type="Gene3D" id="3.40.50.300">
    <property type="entry name" value="P-loop containing nucleotide triphosphate hydrolases"/>
    <property type="match status" value="2"/>
</dbReference>
<dbReference type="PANTHER" id="PTHR24223">
    <property type="entry name" value="ATP-BINDING CASSETTE SUB-FAMILY C"/>
    <property type="match status" value="1"/>
</dbReference>
<evidence type="ECO:0000256" key="2">
    <source>
        <dbReference type="ARBA" id="ARBA00009726"/>
    </source>
</evidence>
<dbReference type="SUPFAM" id="SSF90123">
    <property type="entry name" value="ABC transporter transmembrane region"/>
    <property type="match status" value="2"/>
</dbReference>
<comment type="similarity">
    <text evidence="2">Belongs to the ABC transporter superfamily. ABCC family. Conjugate transporter (TC 3.A.1.208) subfamily.</text>
</comment>
<evidence type="ECO:0000256" key="10">
    <source>
        <dbReference type="ARBA" id="ARBA00023136"/>
    </source>
</evidence>
<dbReference type="InterPro" id="IPR027417">
    <property type="entry name" value="P-loop_NTPase"/>
</dbReference>
<evidence type="ECO:0000256" key="5">
    <source>
        <dbReference type="ARBA" id="ARBA00022692"/>
    </source>
</evidence>